<organism evidence="3 4">
    <name type="scientific">Desmophyllum pertusum</name>
    <dbReference type="NCBI Taxonomy" id="174260"/>
    <lineage>
        <taxon>Eukaryota</taxon>
        <taxon>Metazoa</taxon>
        <taxon>Cnidaria</taxon>
        <taxon>Anthozoa</taxon>
        <taxon>Hexacorallia</taxon>
        <taxon>Scleractinia</taxon>
        <taxon>Caryophylliina</taxon>
        <taxon>Caryophylliidae</taxon>
        <taxon>Desmophyllum</taxon>
    </lineage>
</organism>
<dbReference type="OrthoDB" id="5317514at2759"/>
<dbReference type="CDD" id="cd01450">
    <property type="entry name" value="vWFA_subfamily_ECM"/>
    <property type="match status" value="1"/>
</dbReference>
<evidence type="ECO:0000259" key="2">
    <source>
        <dbReference type="PROSITE" id="PS50234"/>
    </source>
</evidence>
<evidence type="ECO:0000313" key="4">
    <source>
        <dbReference type="Proteomes" id="UP001163046"/>
    </source>
</evidence>
<dbReference type="InterPro" id="IPR050525">
    <property type="entry name" value="ECM_Assembly_Org"/>
</dbReference>
<feature type="chain" id="PRO_5040864792" description="VWFA domain-containing protein" evidence="1">
    <location>
        <begin position="20"/>
        <end position="234"/>
    </location>
</feature>
<dbReference type="Gene3D" id="3.40.50.410">
    <property type="entry name" value="von Willebrand factor, type A domain"/>
    <property type="match status" value="1"/>
</dbReference>
<proteinExistence type="predicted"/>
<dbReference type="PRINTS" id="PR00453">
    <property type="entry name" value="VWFADOMAIN"/>
</dbReference>
<name>A0A9X0DBF1_9CNID</name>
<evidence type="ECO:0000256" key="1">
    <source>
        <dbReference type="SAM" id="SignalP"/>
    </source>
</evidence>
<dbReference type="InterPro" id="IPR036465">
    <property type="entry name" value="vWFA_dom_sf"/>
</dbReference>
<dbReference type="AlphaFoldDB" id="A0A9X0DBF1"/>
<dbReference type="InterPro" id="IPR002035">
    <property type="entry name" value="VWF_A"/>
</dbReference>
<protein>
    <recommendedName>
        <fullName evidence="2">VWFA domain-containing protein</fullName>
    </recommendedName>
</protein>
<dbReference type="Proteomes" id="UP001163046">
    <property type="component" value="Unassembled WGS sequence"/>
</dbReference>
<gene>
    <name evidence="3" type="ORF">OS493_000168</name>
</gene>
<dbReference type="PANTHER" id="PTHR24020">
    <property type="entry name" value="COLLAGEN ALPHA"/>
    <property type="match status" value="1"/>
</dbReference>
<accession>A0A9X0DBF1</accession>
<reference evidence="3" key="1">
    <citation type="submission" date="2023-01" db="EMBL/GenBank/DDBJ databases">
        <title>Genome assembly of the deep-sea coral Lophelia pertusa.</title>
        <authorList>
            <person name="Herrera S."/>
            <person name="Cordes E."/>
        </authorList>
    </citation>
    <scope>NUCLEOTIDE SEQUENCE</scope>
    <source>
        <strain evidence="3">USNM1676648</strain>
        <tissue evidence="3">Polyp</tissue>
    </source>
</reference>
<dbReference type="PANTHER" id="PTHR24020:SF20">
    <property type="entry name" value="PH DOMAIN-CONTAINING PROTEIN"/>
    <property type="match status" value="1"/>
</dbReference>
<keyword evidence="4" id="KW-1185">Reference proteome</keyword>
<sequence length="234" mass="26707">MKVHVLWLFLVPVFTALEAATINQPRALNPLLPCDKLDVIFVLDQTESVGSKLSDRMKDFAKQVMDRFFVSHEQTHLGLMTFGREARVEGDLQLQQKRSGRQQMVEKLIESIPNKLDDRTNLDEGLRMAFNAHAEYDTFQKKKKYRTDARNVVIIFTDGRTYNETRLESLSKPSNGVTVIAIALGLNVFPNVLSRIADVVIDWTNSDGNERKETDVLKDIMDNFNFKPCGKTEV</sequence>
<feature type="domain" description="VWFA" evidence="2">
    <location>
        <begin position="38"/>
        <end position="224"/>
    </location>
</feature>
<feature type="signal peptide" evidence="1">
    <location>
        <begin position="1"/>
        <end position="19"/>
    </location>
</feature>
<dbReference type="Pfam" id="PF00092">
    <property type="entry name" value="VWA"/>
    <property type="match status" value="1"/>
</dbReference>
<keyword evidence="1" id="KW-0732">Signal</keyword>
<comment type="caution">
    <text evidence="3">The sequence shown here is derived from an EMBL/GenBank/DDBJ whole genome shotgun (WGS) entry which is preliminary data.</text>
</comment>
<dbReference type="EMBL" id="MU825396">
    <property type="protein sequence ID" value="KAJ7394362.1"/>
    <property type="molecule type" value="Genomic_DNA"/>
</dbReference>
<dbReference type="PROSITE" id="PS50234">
    <property type="entry name" value="VWFA"/>
    <property type="match status" value="1"/>
</dbReference>
<dbReference type="SUPFAM" id="SSF53300">
    <property type="entry name" value="vWA-like"/>
    <property type="match status" value="1"/>
</dbReference>
<evidence type="ECO:0000313" key="3">
    <source>
        <dbReference type="EMBL" id="KAJ7394362.1"/>
    </source>
</evidence>
<dbReference type="SMART" id="SM00327">
    <property type="entry name" value="VWA"/>
    <property type="match status" value="1"/>
</dbReference>